<evidence type="ECO:0000259" key="2">
    <source>
        <dbReference type="PROSITE" id="PS50097"/>
    </source>
</evidence>
<evidence type="ECO:0000313" key="4">
    <source>
        <dbReference type="Proteomes" id="UP001215280"/>
    </source>
</evidence>
<proteinExistence type="predicted"/>
<reference evidence="3" key="1">
    <citation type="submission" date="2023-03" db="EMBL/GenBank/DDBJ databases">
        <title>Massive genome expansion in bonnet fungi (Mycena s.s.) driven by repeated elements and novel gene families across ecological guilds.</title>
        <authorList>
            <consortium name="Lawrence Berkeley National Laboratory"/>
            <person name="Harder C.B."/>
            <person name="Miyauchi S."/>
            <person name="Viragh M."/>
            <person name="Kuo A."/>
            <person name="Thoen E."/>
            <person name="Andreopoulos B."/>
            <person name="Lu D."/>
            <person name="Skrede I."/>
            <person name="Drula E."/>
            <person name="Henrissat B."/>
            <person name="Morin E."/>
            <person name="Kohler A."/>
            <person name="Barry K."/>
            <person name="LaButti K."/>
            <person name="Morin E."/>
            <person name="Salamov A."/>
            <person name="Lipzen A."/>
            <person name="Mereny Z."/>
            <person name="Hegedus B."/>
            <person name="Baldrian P."/>
            <person name="Stursova M."/>
            <person name="Weitz H."/>
            <person name="Taylor A."/>
            <person name="Grigoriev I.V."/>
            <person name="Nagy L.G."/>
            <person name="Martin F."/>
            <person name="Kauserud H."/>
        </authorList>
    </citation>
    <scope>NUCLEOTIDE SEQUENCE</scope>
    <source>
        <strain evidence="3">CBHHK188m</strain>
    </source>
</reference>
<dbReference type="EMBL" id="JARJLG010000141">
    <property type="protein sequence ID" value="KAJ7737819.1"/>
    <property type="molecule type" value="Genomic_DNA"/>
</dbReference>
<dbReference type="InterPro" id="IPR000210">
    <property type="entry name" value="BTB/POZ_dom"/>
</dbReference>
<dbReference type="AlphaFoldDB" id="A0AAD7I9K7"/>
<evidence type="ECO:0000313" key="3">
    <source>
        <dbReference type="EMBL" id="KAJ7737819.1"/>
    </source>
</evidence>
<dbReference type="Proteomes" id="UP001215280">
    <property type="component" value="Unassembled WGS sequence"/>
</dbReference>
<accession>A0AAD7I9K7</accession>
<keyword evidence="4" id="KW-1185">Reference proteome</keyword>
<evidence type="ECO:0000256" key="1">
    <source>
        <dbReference type="SAM" id="MobiDB-lite"/>
    </source>
</evidence>
<gene>
    <name evidence="3" type="ORF">DFH07DRAFT_841914</name>
</gene>
<name>A0AAD7I9K7_9AGAR</name>
<sequence>MENAIVTRSASRKSAASEGPSPDASQKRKLDPAESPDQSSKRVKSASQAFARHSRFWALDGNVILQFGSVAFKVHRSRLATQSVWFEKLFERRAGREEPLEEDEENIKDVGAEEVEGCDVFQLEALGNMSDFEALLTAMEDSIQFYYDPPRFLTAAAIFRAATTFKFLNYLEFTRQYLLDLFSEDLEDLTTTVFANPTDAIVLGRTWNLPGILKRAFYELLRAQPAAPSDADADEGAVPKDVVHRLRGLDLDDLIRLSDTQKFLTAAWLSVLSPAAEKDKCPAKTPCGATRLTGGWSAIVGKDMLLQKFQYDPICGLNFLIEVQWATKHSFCDHCAAARKIALMKKRKEIWMDLDEWLDIPVDEEEEDKSD</sequence>
<feature type="domain" description="BTB" evidence="2">
    <location>
        <begin position="61"/>
        <end position="139"/>
    </location>
</feature>
<feature type="region of interest" description="Disordered" evidence="1">
    <location>
        <begin position="1"/>
        <end position="44"/>
    </location>
</feature>
<feature type="compositionally biased region" description="Polar residues" evidence="1">
    <location>
        <begin position="1"/>
        <end position="14"/>
    </location>
</feature>
<dbReference type="PROSITE" id="PS50097">
    <property type="entry name" value="BTB"/>
    <property type="match status" value="1"/>
</dbReference>
<protein>
    <recommendedName>
        <fullName evidence="2">BTB domain-containing protein</fullName>
    </recommendedName>
</protein>
<organism evidence="3 4">
    <name type="scientific">Mycena maculata</name>
    <dbReference type="NCBI Taxonomy" id="230809"/>
    <lineage>
        <taxon>Eukaryota</taxon>
        <taxon>Fungi</taxon>
        <taxon>Dikarya</taxon>
        <taxon>Basidiomycota</taxon>
        <taxon>Agaricomycotina</taxon>
        <taxon>Agaricomycetes</taxon>
        <taxon>Agaricomycetidae</taxon>
        <taxon>Agaricales</taxon>
        <taxon>Marasmiineae</taxon>
        <taxon>Mycenaceae</taxon>
        <taxon>Mycena</taxon>
    </lineage>
</organism>
<comment type="caution">
    <text evidence="3">The sequence shown here is derived from an EMBL/GenBank/DDBJ whole genome shotgun (WGS) entry which is preliminary data.</text>
</comment>